<evidence type="ECO:0000256" key="8">
    <source>
        <dbReference type="ARBA" id="ARBA00022723"/>
    </source>
</evidence>
<protein>
    <recommendedName>
        <fullName evidence="6 15">Phosphoenolpyruvate synthase</fullName>
        <shortName evidence="15">PEP synthase</shortName>
        <ecNumber evidence="5 15">2.7.9.2</ecNumber>
    </recommendedName>
    <alternativeName>
        <fullName evidence="13 15">Pyruvate, water dikinase</fullName>
    </alternativeName>
</protein>
<comment type="similarity">
    <text evidence="4 15">Belongs to the PEP-utilizing enzyme family.</text>
</comment>
<gene>
    <name evidence="19" type="primary">ppsA</name>
    <name evidence="19" type="ORF">ACFFUR_10460</name>
</gene>
<dbReference type="Pfam" id="PF00391">
    <property type="entry name" value="PEP-utilizers"/>
    <property type="match status" value="1"/>
</dbReference>
<feature type="domain" description="PEP-utilising enzyme mobile" evidence="16">
    <location>
        <begin position="390"/>
        <end position="459"/>
    </location>
</feature>
<dbReference type="Gene3D" id="3.20.20.60">
    <property type="entry name" value="Phosphoenolpyruvate-binding domains"/>
    <property type="match status" value="1"/>
</dbReference>
<evidence type="ECO:0000256" key="12">
    <source>
        <dbReference type="ARBA" id="ARBA00022842"/>
    </source>
</evidence>
<accession>A0ABV5J5X1</accession>
<dbReference type="Pfam" id="PF01326">
    <property type="entry name" value="PPDK_N"/>
    <property type="match status" value="1"/>
</dbReference>
<evidence type="ECO:0000313" key="19">
    <source>
        <dbReference type="EMBL" id="MFB9212229.1"/>
    </source>
</evidence>
<comment type="catalytic activity">
    <reaction evidence="14 15">
        <text>pyruvate + ATP + H2O = phosphoenolpyruvate + AMP + phosphate + 2 H(+)</text>
        <dbReference type="Rhea" id="RHEA:11364"/>
        <dbReference type="ChEBI" id="CHEBI:15361"/>
        <dbReference type="ChEBI" id="CHEBI:15377"/>
        <dbReference type="ChEBI" id="CHEBI:15378"/>
        <dbReference type="ChEBI" id="CHEBI:30616"/>
        <dbReference type="ChEBI" id="CHEBI:43474"/>
        <dbReference type="ChEBI" id="CHEBI:58702"/>
        <dbReference type="ChEBI" id="CHEBI:456215"/>
        <dbReference type="EC" id="2.7.9.2"/>
    </reaction>
</comment>
<evidence type="ECO:0000256" key="13">
    <source>
        <dbReference type="ARBA" id="ARBA00033470"/>
    </source>
</evidence>
<dbReference type="InterPro" id="IPR013815">
    <property type="entry name" value="ATP_grasp_subdomain_1"/>
</dbReference>
<keyword evidence="7 15" id="KW-0808">Transferase</keyword>
<keyword evidence="9 15" id="KW-0547">Nucleotide-binding</keyword>
<dbReference type="Gene3D" id="3.30.1490.20">
    <property type="entry name" value="ATP-grasp fold, A domain"/>
    <property type="match status" value="1"/>
</dbReference>
<evidence type="ECO:0000256" key="5">
    <source>
        <dbReference type="ARBA" id="ARBA00011996"/>
    </source>
</evidence>
<evidence type="ECO:0000256" key="10">
    <source>
        <dbReference type="ARBA" id="ARBA00022777"/>
    </source>
</evidence>
<dbReference type="SUPFAM" id="SSF56059">
    <property type="entry name" value="Glutathione synthetase ATP-binding domain-like"/>
    <property type="match status" value="1"/>
</dbReference>
<evidence type="ECO:0000256" key="11">
    <source>
        <dbReference type="ARBA" id="ARBA00022840"/>
    </source>
</evidence>
<dbReference type="NCBIfam" id="TIGR01418">
    <property type="entry name" value="PEP_synth"/>
    <property type="match status" value="1"/>
</dbReference>
<dbReference type="Proteomes" id="UP001589654">
    <property type="component" value="Unassembled WGS sequence"/>
</dbReference>
<dbReference type="InterPro" id="IPR006319">
    <property type="entry name" value="PEP_synth"/>
</dbReference>
<feature type="domain" description="PEP-utilising enzyme C-terminal" evidence="18">
    <location>
        <begin position="475"/>
        <end position="786"/>
    </location>
</feature>
<dbReference type="InterPro" id="IPR000121">
    <property type="entry name" value="PEP_util_C"/>
</dbReference>
<keyword evidence="12 15" id="KW-0460">Magnesium</keyword>
<comment type="function">
    <text evidence="2 15">Catalyzes the phosphorylation of pyruvate to phosphoenolpyruvate.</text>
</comment>
<dbReference type="SUPFAM" id="SSF52009">
    <property type="entry name" value="Phosphohistidine domain"/>
    <property type="match status" value="1"/>
</dbReference>
<evidence type="ECO:0000313" key="20">
    <source>
        <dbReference type="Proteomes" id="UP001589654"/>
    </source>
</evidence>
<dbReference type="Gene3D" id="3.30.470.20">
    <property type="entry name" value="ATP-grasp fold, B domain"/>
    <property type="match status" value="1"/>
</dbReference>
<keyword evidence="8 15" id="KW-0479">Metal-binding</keyword>
<dbReference type="InterPro" id="IPR023151">
    <property type="entry name" value="PEP_util_CS"/>
</dbReference>
<keyword evidence="20" id="KW-1185">Reference proteome</keyword>
<evidence type="ECO:0000256" key="4">
    <source>
        <dbReference type="ARBA" id="ARBA00007837"/>
    </source>
</evidence>
<dbReference type="RefSeq" id="WP_290246516.1">
    <property type="nucleotide sequence ID" value="NZ_JAUFQT010000001.1"/>
</dbReference>
<dbReference type="EC" id="2.7.9.2" evidence="5 15"/>
<evidence type="ECO:0000256" key="6">
    <source>
        <dbReference type="ARBA" id="ARBA00021623"/>
    </source>
</evidence>
<sequence length="807" mass="89216">MDQESKKSFTIPFSQTNLKMVAEVGGKNASLGEMISQLHLLGIQVPDGFAVTAAAYRYFLSANHLGEKLVAILEGLDNKNLENLGDVGAQCRNLIKNAPIPKAWEQAILQEYRKFFGADAGEVSVAVRSSATAEDLPNASFAGQHDSFLNIQGEASLLRACQQCYLSLFNDRAIKYRVDHGFDHMEVALSIGVQRMVRSDLGCAGVAFTLDPETGHENIIYITGAWGLGENVVQGAVNPDEYYFFKKAVREEKYSLIYRKLGAKENRMIYAKEQNPLRTTINIETPTALRDAWTLSDKDAMTLANWCLQIEDHYQVAMDIEWAIDGETQELFIVQARPETVHPKSKKETVKEYHLLESPNPICTGKAVGRAIVSGRVKVMNSLADAPKLEKGDIIVADITNPDWNALLRKAVCIVTNKGGRTSHAAIVARELGIIALVGSENATQVLKDGQVITVYCGDGDLGHAYKGKLDWEEKEIPLKTFPKTKTKPMFILADPDQALPLSRYPNQGVGLMRMEFIVANQIKVHPMALMKFKGLAATEVGKEIAALTRHYPDKKEYFVRNLAEALSFVAAAFYPKDVIIRMSDFKTNEYAQLLGGSGFEPKEENPMLGFRGASRYYNDRYKEAFGLECAAIKRVREKMGLTNVKVMIPFCRTVEEGKKVLDVMGSFGLAKGENGLEVYVMTEIPNNVILADQYAKIFDGFSIGSNDLTQLTLGIDRDSAIISDLFDENNDGVKSMVKMAIESAKKSGRIIGFCGQAPSDFPEFSRFLVELGIDSISFTPDALIRGWENISLAESKLKAPEKGVVD</sequence>
<dbReference type="PANTHER" id="PTHR43030:SF1">
    <property type="entry name" value="PHOSPHOENOLPYRUVATE SYNTHASE"/>
    <property type="match status" value="1"/>
</dbReference>
<dbReference type="PROSITE" id="PS00742">
    <property type="entry name" value="PEP_ENZYMES_2"/>
    <property type="match status" value="1"/>
</dbReference>
<dbReference type="PIRSF" id="PIRSF000854">
    <property type="entry name" value="PEP_synthase"/>
    <property type="match status" value="1"/>
</dbReference>
<evidence type="ECO:0000259" key="18">
    <source>
        <dbReference type="Pfam" id="PF02896"/>
    </source>
</evidence>
<dbReference type="InterPro" id="IPR040442">
    <property type="entry name" value="Pyrv_kinase-like_dom_sf"/>
</dbReference>
<comment type="caution">
    <text evidence="19">The sequence shown here is derived from an EMBL/GenBank/DDBJ whole genome shotgun (WGS) entry which is preliminary data.</text>
</comment>
<evidence type="ECO:0000256" key="15">
    <source>
        <dbReference type="PIRNR" id="PIRNR000854"/>
    </source>
</evidence>
<dbReference type="Gene3D" id="3.50.30.10">
    <property type="entry name" value="Phosphohistidine domain"/>
    <property type="match status" value="1"/>
</dbReference>
<comment type="cofactor">
    <cofactor evidence="1 15">
        <name>Mg(2+)</name>
        <dbReference type="ChEBI" id="CHEBI:18420"/>
    </cofactor>
</comment>
<name>A0ABV5J5X1_9BACT</name>
<evidence type="ECO:0000256" key="1">
    <source>
        <dbReference type="ARBA" id="ARBA00001946"/>
    </source>
</evidence>
<keyword evidence="11 15" id="KW-0067">ATP-binding</keyword>
<evidence type="ECO:0000256" key="3">
    <source>
        <dbReference type="ARBA" id="ARBA00004742"/>
    </source>
</evidence>
<dbReference type="InterPro" id="IPR002192">
    <property type="entry name" value="PPDK_AMP/ATP-bd"/>
</dbReference>
<dbReference type="NCBIfam" id="NF005057">
    <property type="entry name" value="PRK06464.1"/>
    <property type="match status" value="1"/>
</dbReference>
<proteinExistence type="inferred from homology"/>
<dbReference type="Pfam" id="PF02896">
    <property type="entry name" value="PEP-utilizers_C"/>
    <property type="match status" value="1"/>
</dbReference>
<reference evidence="19 20" key="1">
    <citation type="submission" date="2024-09" db="EMBL/GenBank/DDBJ databases">
        <authorList>
            <person name="Sun Q."/>
            <person name="Mori K."/>
        </authorList>
    </citation>
    <scope>NUCLEOTIDE SEQUENCE [LARGE SCALE GENOMIC DNA]</scope>
    <source>
        <strain evidence="19 20">CECT 7682</strain>
    </source>
</reference>
<comment type="pathway">
    <text evidence="3 15">Carbohydrate biosynthesis; gluconeogenesis.</text>
</comment>
<keyword evidence="10 15" id="KW-0418">Kinase</keyword>
<evidence type="ECO:0000256" key="7">
    <source>
        <dbReference type="ARBA" id="ARBA00022679"/>
    </source>
</evidence>
<dbReference type="InterPro" id="IPR036637">
    <property type="entry name" value="Phosphohistidine_dom_sf"/>
</dbReference>
<dbReference type="PANTHER" id="PTHR43030">
    <property type="entry name" value="PHOSPHOENOLPYRUVATE SYNTHASE"/>
    <property type="match status" value="1"/>
</dbReference>
<dbReference type="EMBL" id="JBHMEW010000059">
    <property type="protein sequence ID" value="MFB9212229.1"/>
    <property type="molecule type" value="Genomic_DNA"/>
</dbReference>
<feature type="domain" description="Pyruvate phosphate dikinase AMP/ATP-binding" evidence="17">
    <location>
        <begin position="22"/>
        <end position="352"/>
    </location>
</feature>
<organism evidence="19 20">
    <name type="scientific">Echinicola jeungdonensis</name>
    <dbReference type="NCBI Taxonomy" id="709343"/>
    <lineage>
        <taxon>Bacteria</taxon>
        <taxon>Pseudomonadati</taxon>
        <taxon>Bacteroidota</taxon>
        <taxon>Cytophagia</taxon>
        <taxon>Cytophagales</taxon>
        <taxon>Cyclobacteriaceae</taxon>
        <taxon>Echinicola</taxon>
    </lineage>
</organism>
<dbReference type="GO" id="GO:0008986">
    <property type="term" value="F:pyruvate, water dikinase activity"/>
    <property type="evidence" value="ECO:0007669"/>
    <property type="project" value="UniProtKB-EC"/>
</dbReference>
<dbReference type="InterPro" id="IPR008279">
    <property type="entry name" value="PEP-util_enz_mobile_dom"/>
</dbReference>
<evidence type="ECO:0000259" key="17">
    <source>
        <dbReference type="Pfam" id="PF01326"/>
    </source>
</evidence>
<evidence type="ECO:0000256" key="9">
    <source>
        <dbReference type="ARBA" id="ARBA00022741"/>
    </source>
</evidence>
<dbReference type="SUPFAM" id="SSF51621">
    <property type="entry name" value="Phosphoenolpyruvate/pyruvate domain"/>
    <property type="match status" value="1"/>
</dbReference>
<dbReference type="InterPro" id="IPR018274">
    <property type="entry name" value="PEP_util_AS"/>
</dbReference>
<evidence type="ECO:0000256" key="14">
    <source>
        <dbReference type="ARBA" id="ARBA00047700"/>
    </source>
</evidence>
<dbReference type="InterPro" id="IPR015813">
    <property type="entry name" value="Pyrv/PenolPyrv_kinase-like_dom"/>
</dbReference>
<evidence type="ECO:0000259" key="16">
    <source>
        <dbReference type="Pfam" id="PF00391"/>
    </source>
</evidence>
<dbReference type="PROSITE" id="PS00370">
    <property type="entry name" value="PEP_ENZYMES_PHOS_SITE"/>
    <property type="match status" value="1"/>
</dbReference>
<evidence type="ECO:0000256" key="2">
    <source>
        <dbReference type="ARBA" id="ARBA00002988"/>
    </source>
</evidence>